<dbReference type="AlphaFoldDB" id="A0A0D9XBL9"/>
<dbReference type="Pfam" id="PF14990">
    <property type="entry name" value="DUF4516"/>
    <property type="match status" value="1"/>
</dbReference>
<dbReference type="InterPro" id="IPR027858">
    <property type="entry name" value="BRAWNIN"/>
</dbReference>
<evidence type="ECO:0000256" key="6">
    <source>
        <dbReference type="ARBA" id="ARBA00023136"/>
    </source>
</evidence>
<evidence type="ECO:0000256" key="3">
    <source>
        <dbReference type="ARBA" id="ARBA00022792"/>
    </source>
</evidence>
<accession>A0A0D9XBL9</accession>
<evidence type="ECO:0000256" key="5">
    <source>
        <dbReference type="ARBA" id="ARBA00023128"/>
    </source>
</evidence>
<keyword evidence="10" id="KW-1185">Reference proteome</keyword>
<sequence length="253" mass="25979">MGTPSLAWSSVVVVVSLLAGASIVHNIYKPDMQSKTPILSGMLGRNGMSNLMHQSIGRTYLEYILTTVVGLLSVKGSIGEGTPRKGVFGLRGTLERWQTGGGQRQAAAPPRNHGVGRGWWAWSAAGKLAANQLGWAGQQAAAGGRERCSEAAAVPLATEGGEKRVGAKEKGRGADLGEVVGGRRHWRGSLEEDAAAGGSRGPSGPNPFACVRGLAVSVQGDASTRLGDKSNGSVLTLSLPLVVSSGSCALLIS</sequence>
<protein>
    <submittedName>
        <fullName evidence="9">Uncharacterized protein</fullName>
    </submittedName>
</protein>
<dbReference type="Proteomes" id="UP000032180">
    <property type="component" value="Chromosome 9"/>
</dbReference>
<keyword evidence="6 8" id="KW-0472">Membrane</keyword>
<evidence type="ECO:0000256" key="2">
    <source>
        <dbReference type="ARBA" id="ARBA00022692"/>
    </source>
</evidence>
<evidence type="ECO:0000256" key="4">
    <source>
        <dbReference type="ARBA" id="ARBA00022989"/>
    </source>
</evidence>
<organism evidence="9 10">
    <name type="scientific">Leersia perrieri</name>
    <dbReference type="NCBI Taxonomy" id="77586"/>
    <lineage>
        <taxon>Eukaryota</taxon>
        <taxon>Viridiplantae</taxon>
        <taxon>Streptophyta</taxon>
        <taxon>Embryophyta</taxon>
        <taxon>Tracheophyta</taxon>
        <taxon>Spermatophyta</taxon>
        <taxon>Magnoliopsida</taxon>
        <taxon>Liliopsida</taxon>
        <taxon>Poales</taxon>
        <taxon>Poaceae</taxon>
        <taxon>BOP clade</taxon>
        <taxon>Oryzoideae</taxon>
        <taxon>Oryzeae</taxon>
        <taxon>Oryzinae</taxon>
        <taxon>Leersia</taxon>
    </lineage>
</organism>
<name>A0A0D9XBL9_9ORYZ</name>
<dbReference type="HOGENOM" id="CLU_1099880_0_0_1"/>
<keyword evidence="4 8" id="KW-1133">Transmembrane helix</keyword>
<evidence type="ECO:0000256" key="1">
    <source>
        <dbReference type="ARBA" id="ARBA00004434"/>
    </source>
</evidence>
<reference evidence="10" key="2">
    <citation type="submission" date="2013-12" db="EMBL/GenBank/DDBJ databases">
        <authorList>
            <person name="Yu Y."/>
            <person name="Lee S."/>
            <person name="de Baynast K."/>
            <person name="Wissotski M."/>
            <person name="Liu L."/>
            <person name="Talag J."/>
            <person name="Goicoechea J."/>
            <person name="Angelova A."/>
            <person name="Jetty R."/>
            <person name="Kudrna D."/>
            <person name="Golser W."/>
            <person name="Rivera L."/>
            <person name="Zhang J."/>
            <person name="Wing R."/>
        </authorList>
    </citation>
    <scope>NUCLEOTIDE SEQUENCE</scope>
</reference>
<keyword evidence="2 8" id="KW-0812">Transmembrane</keyword>
<dbReference type="Gramene" id="LPERR09G01410.1">
    <property type="protein sequence ID" value="LPERR09G01410.1"/>
    <property type="gene ID" value="LPERR09G01410"/>
</dbReference>
<evidence type="ECO:0000313" key="9">
    <source>
        <dbReference type="EnsemblPlants" id="LPERR09G01410.1"/>
    </source>
</evidence>
<dbReference type="PANTHER" id="PTHR28492:SF1">
    <property type="entry name" value="UBIQUINOL-CYTOCHROME-C REDUCTASE COMPLEX ASSEMBLY FACTOR 6"/>
    <property type="match status" value="1"/>
</dbReference>
<comment type="subcellular location">
    <subcellularLocation>
        <location evidence="1">Mitochondrion inner membrane</location>
        <topology evidence="1">Single-pass membrane protein</topology>
    </subcellularLocation>
</comment>
<comment type="similarity">
    <text evidence="7">Belongs to the UQCC6 family.</text>
</comment>
<reference evidence="9 10" key="1">
    <citation type="submission" date="2012-08" db="EMBL/GenBank/DDBJ databases">
        <title>Oryza genome evolution.</title>
        <authorList>
            <person name="Wing R.A."/>
        </authorList>
    </citation>
    <scope>NUCLEOTIDE SEQUENCE</scope>
</reference>
<dbReference type="PANTHER" id="PTHR28492">
    <property type="entry name" value="HYPOTHETICAL PROTEIN LOC691921"/>
    <property type="match status" value="1"/>
</dbReference>
<dbReference type="GO" id="GO:0005743">
    <property type="term" value="C:mitochondrial inner membrane"/>
    <property type="evidence" value="ECO:0007669"/>
    <property type="project" value="UniProtKB-SubCell"/>
</dbReference>
<proteinExistence type="inferred from homology"/>
<evidence type="ECO:0000313" key="10">
    <source>
        <dbReference type="Proteomes" id="UP000032180"/>
    </source>
</evidence>
<reference evidence="9" key="3">
    <citation type="submission" date="2015-04" db="UniProtKB">
        <authorList>
            <consortium name="EnsemblPlants"/>
        </authorList>
    </citation>
    <scope>IDENTIFICATION</scope>
</reference>
<dbReference type="EnsemblPlants" id="LPERR09G01410.1">
    <property type="protein sequence ID" value="LPERR09G01410.1"/>
    <property type="gene ID" value="LPERR09G01410"/>
</dbReference>
<evidence type="ECO:0000256" key="8">
    <source>
        <dbReference type="SAM" id="Phobius"/>
    </source>
</evidence>
<dbReference type="GO" id="GO:0034551">
    <property type="term" value="P:mitochondrial respiratory chain complex III assembly"/>
    <property type="evidence" value="ECO:0007669"/>
    <property type="project" value="InterPro"/>
</dbReference>
<keyword evidence="3" id="KW-0999">Mitochondrion inner membrane</keyword>
<keyword evidence="5" id="KW-0496">Mitochondrion</keyword>
<feature type="transmembrane region" description="Helical" evidence="8">
    <location>
        <begin position="6"/>
        <end position="28"/>
    </location>
</feature>
<evidence type="ECO:0000256" key="7">
    <source>
        <dbReference type="ARBA" id="ARBA00044944"/>
    </source>
</evidence>